<evidence type="ECO:0000313" key="1">
    <source>
        <dbReference type="EMBL" id="QHV95847.1"/>
    </source>
</evidence>
<dbReference type="EMBL" id="CP045997">
    <property type="protein sequence ID" value="QHV95847.1"/>
    <property type="molecule type" value="Genomic_DNA"/>
</dbReference>
<protein>
    <submittedName>
        <fullName evidence="1">Uncharacterized protein</fullName>
    </submittedName>
</protein>
<dbReference type="RefSeq" id="WP_162386255.1">
    <property type="nucleotide sequence ID" value="NZ_CP045997.1"/>
</dbReference>
<accession>A0A6P1VVQ4</accession>
<dbReference type="KEGG" id="senf:GJR95_12860"/>
<proteinExistence type="predicted"/>
<evidence type="ECO:0000313" key="2">
    <source>
        <dbReference type="Proteomes" id="UP000464577"/>
    </source>
</evidence>
<dbReference type="AlphaFoldDB" id="A0A6P1VVQ4"/>
<dbReference type="Proteomes" id="UP000464577">
    <property type="component" value="Chromosome"/>
</dbReference>
<sequence>MKTHYEHQLDAILNGLHIDQAQCQITLKIDGSQTTYKPDTLQATLSGLIYQHFYCAADPAAPALAGLPSDDSFMDELSRNNHSVETFDTAWSVETVDQAGIPYVTKGNDRRMVYAGEFVYDTPKRGPAQAGDTVRLLMHRELRDLQSGFYYVFGQTPGEDSITLQTRLYFHSTPEGSLRLVSWVTQMLNKYRIPFQFKCLNHPDLYGRSDSAVLYLSKPYVNVVLDLLTEALPDLEPWLQPSIPLFTRLIAPGIGFAESPPNPSESFGTSRSGLIAQGIANAVAKQQPGETYNEAVQSLFDKLGLSLDQPYRNPQSKYTYTFPTHSTN</sequence>
<keyword evidence="2" id="KW-1185">Reference proteome</keyword>
<reference evidence="1 2" key="1">
    <citation type="submission" date="2019-11" db="EMBL/GenBank/DDBJ databases">
        <title>Spirosoma endbachense sp. nov., isolated from a natural salt meadow.</title>
        <authorList>
            <person name="Rojas J."/>
            <person name="Ambika Manirajan B."/>
            <person name="Ratering S."/>
            <person name="Suarez C."/>
            <person name="Geissler-Plaum R."/>
            <person name="Schnell S."/>
        </authorList>
    </citation>
    <scope>NUCLEOTIDE SEQUENCE [LARGE SCALE GENOMIC DNA]</scope>
    <source>
        <strain evidence="1 2">I-24</strain>
    </source>
</reference>
<gene>
    <name evidence="1" type="ORF">GJR95_12860</name>
</gene>
<name>A0A6P1VVQ4_9BACT</name>
<dbReference type="InterPro" id="IPR040871">
    <property type="entry name" value="HopA1"/>
</dbReference>
<organism evidence="1 2">
    <name type="scientific">Spirosoma endbachense</name>
    <dbReference type="NCBI Taxonomy" id="2666025"/>
    <lineage>
        <taxon>Bacteria</taxon>
        <taxon>Pseudomonadati</taxon>
        <taxon>Bacteroidota</taxon>
        <taxon>Cytophagia</taxon>
        <taxon>Cytophagales</taxon>
        <taxon>Cytophagaceae</taxon>
        <taxon>Spirosoma</taxon>
    </lineage>
</organism>
<dbReference type="Pfam" id="PF17914">
    <property type="entry name" value="HopA1"/>
    <property type="match status" value="1"/>
</dbReference>